<dbReference type="InterPro" id="IPR000014">
    <property type="entry name" value="PAS"/>
</dbReference>
<dbReference type="NCBIfam" id="TIGR00254">
    <property type="entry name" value="GGDEF"/>
    <property type="match status" value="1"/>
</dbReference>
<evidence type="ECO:0000259" key="1">
    <source>
        <dbReference type="PROSITE" id="PS50112"/>
    </source>
</evidence>
<gene>
    <name evidence="3" type="ORF">MNBD_GAMMA24-2155</name>
</gene>
<dbReference type="InterPro" id="IPR035965">
    <property type="entry name" value="PAS-like_dom_sf"/>
</dbReference>
<dbReference type="InterPro" id="IPR000160">
    <property type="entry name" value="GGDEF_dom"/>
</dbReference>
<dbReference type="SUPFAM" id="SSF55073">
    <property type="entry name" value="Nucleotide cyclase"/>
    <property type="match status" value="1"/>
</dbReference>
<dbReference type="AlphaFoldDB" id="A0A3B1BPU5"/>
<evidence type="ECO:0000259" key="2">
    <source>
        <dbReference type="PROSITE" id="PS50887"/>
    </source>
</evidence>
<dbReference type="PROSITE" id="PS50112">
    <property type="entry name" value="PAS"/>
    <property type="match status" value="1"/>
</dbReference>
<reference evidence="3" key="1">
    <citation type="submission" date="2018-06" db="EMBL/GenBank/DDBJ databases">
        <authorList>
            <person name="Zhirakovskaya E."/>
        </authorList>
    </citation>
    <scope>NUCLEOTIDE SEQUENCE</scope>
</reference>
<dbReference type="SUPFAM" id="SSF55785">
    <property type="entry name" value="PYP-like sensor domain (PAS domain)"/>
    <property type="match status" value="1"/>
</dbReference>
<sequence>MFTQLSQQQLQAIMQTCPQAMLLVDETGLARWMNDLLAEILGEQAALLLDRGIEDVPEPLQSLFIENSTVHLAAANDYDEDRWLLASTRSLGENAGFMQFFTDISAIQQLVQERDHLANELEEYILVDRQSGMPNRRALYQSLESQVSRSRRYHNPLSVILMRLNNLDDYISATQNKNPASLFISLRYMLNDQLRWADIIGRLDENELLMVLPETHVDDALTLAQKVSHRIEALDLPELETSPGLENFQLDTHFGVAEWRKGDDVGLLMTRIRTQMEQELLPQV</sequence>
<dbReference type="Pfam" id="PF00990">
    <property type="entry name" value="GGDEF"/>
    <property type="match status" value="1"/>
</dbReference>
<accession>A0A3B1BPU5</accession>
<dbReference type="InterPro" id="IPR043128">
    <property type="entry name" value="Rev_trsase/Diguanyl_cyclase"/>
</dbReference>
<name>A0A3B1BPU5_9ZZZZ</name>
<dbReference type="EMBL" id="UOFZ01000120">
    <property type="protein sequence ID" value="VAX13518.1"/>
    <property type="molecule type" value="Genomic_DNA"/>
</dbReference>
<dbReference type="PANTHER" id="PTHR45138">
    <property type="entry name" value="REGULATORY COMPONENTS OF SENSORY TRANSDUCTION SYSTEM"/>
    <property type="match status" value="1"/>
</dbReference>
<evidence type="ECO:0000313" key="3">
    <source>
        <dbReference type="EMBL" id="VAX13518.1"/>
    </source>
</evidence>
<feature type="domain" description="GGDEF" evidence="2">
    <location>
        <begin position="155"/>
        <end position="284"/>
    </location>
</feature>
<proteinExistence type="predicted"/>
<dbReference type="PROSITE" id="PS50887">
    <property type="entry name" value="GGDEF"/>
    <property type="match status" value="1"/>
</dbReference>
<dbReference type="Gene3D" id="3.30.450.20">
    <property type="entry name" value="PAS domain"/>
    <property type="match status" value="1"/>
</dbReference>
<dbReference type="GO" id="GO:0052621">
    <property type="term" value="F:diguanylate cyclase activity"/>
    <property type="evidence" value="ECO:0007669"/>
    <property type="project" value="TreeGrafter"/>
</dbReference>
<evidence type="ECO:0008006" key="4">
    <source>
        <dbReference type="Google" id="ProtNLM"/>
    </source>
</evidence>
<dbReference type="SMART" id="SM00267">
    <property type="entry name" value="GGDEF"/>
    <property type="match status" value="1"/>
</dbReference>
<dbReference type="Gene3D" id="3.30.70.270">
    <property type="match status" value="1"/>
</dbReference>
<organism evidence="3">
    <name type="scientific">hydrothermal vent metagenome</name>
    <dbReference type="NCBI Taxonomy" id="652676"/>
    <lineage>
        <taxon>unclassified sequences</taxon>
        <taxon>metagenomes</taxon>
        <taxon>ecological metagenomes</taxon>
    </lineage>
</organism>
<dbReference type="InterPro" id="IPR029787">
    <property type="entry name" value="Nucleotide_cyclase"/>
</dbReference>
<protein>
    <recommendedName>
        <fullName evidence="4">GGDEF domain-containing protein</fullName>
    </recommendedName>
</protein>
<dbReference type="InterPro" id="IPR050469">
    <property type="entry name" value="Diguanylate_Cyclase"/>
</dbReference>
<dbReference type="PANTHER" id="PTHR45138:SF9">
    <property type="entry name" value="DIGUANYLATE CYCLASE DGCM-RELATED"/>
    <property type="match status" value="1"/>
</dbReference>
<feature type="domain" description="PAS" evidence="1">
    <location>
        <begin position="6"/>
        <end position="51"/>
    </location>
</feature>